<sequence>MPRLSPEDIEVIELFESAKKAGDAAVGDDISSNGPEVGRCVDALKQLGDYPITYEILVSSQVGKRLRALTKHPVHQIQTIASDLLESWKQLVVNETTRRKQAEKSPTASAVKVEKSPKVGSIKVEKEQSSSNGAVKVEKAKSFSNGAIKVENRARPDTVKVEKTVVKEEIKSPHVKKPPQPAAIAPPKLSSLVRCNDPLRDKVRELLAEALEKVAGEVDDDLKHEVRARDPIRVAVSVESAMFDQLGKSNGAQKLKYRSIMFNIKDPKNPDLRRKVLLGQINPERLMTMTPEEMASDQRQMENKQLRDKAMFECERGGPPQATTDQFRCGRCGQKKCTYYQMQTRSADEPMTTYVTCVNCSNRWKFC</sequence>
<evidence type="ECO:0000256" key="1">
    <source>
        <dbReference type="ARBA" id="ARBA00004123"/>
    </source>
</evidence>
<protein>
    <recommendedName>
        <fullName evidence="8">Transcription elongation factor</fullName>
    </recommendedName>
</protein>
<dbReference type="GO" id="GO:0008270">
    <property type="term" value="F:zinc ion binding"/>
    <property type="evidence" value="ECO:0007669"/>
    <property type="project" value="UniProtKB-UniRule"/>
</dbReference>
<keyword evidence="8" id="KW-0804">Transcription</keyword>
<dbReference type="InterPro" id="IPR003617">
    <property type="entry name" value="TFIIS/CRSP70_N_sub"/>
</dbReference>
<name>A0AAV2DXU4_9ROSI</name>
<evidence type="ECO:0000313" key="12">
    <source>
        <dbReference type="EMBL" id="CAL1378387.1"/>
    </source>
</evidence>
<dbReference type="Proteomes" id="UP001497516">
    <property type="component" value="Chromosome 3"/>
</dbReference>
<keyword evidence="4 8" id="KW-0862">Zinc</keyword>
<evidence type="ECO:0000256" key="8">
    <source>
        <dbReference type="RuleBase" id="RU368078"/>
    </source>
</evidence>
<dbReference type="PIRSF" id="PIRSF006704">
    <property type="entry name" value="TF_IIS"/>
    <property type="match status" value="1"/>
</dbReference>
<organism evidence="12 13">
    <name type="scientific">Linum trigynum</name>
    <dbReference type="NCBI Taxonomy" id="586398"/>
    <lineage>
        <taxon>Eukaryota</taxon>
        <taxon>Viridiplantae</taxon>
        <taxon>Streptophyta</taxon>
        <taxon>Embryophyta</taxon>
        <taxon>Tracheophyta</taxon>
        <taxon>Spermatophyta</taxon>
        <taxon>Magnoliopsida</taxon>
        <taxon>eudicotyledons</taxon>
        <taxon>Gunneridae</taxon>
        <taxon>Pentapetalae</taxon>
        <taxon>rosids</taxon>
        <taxon>fabids</taxon>
        <taxon>Malpighiales</taxon>
        <taxon>Linaceae</taxon>
        <taxon>Linum</taxon>
    </lineage>
</organism>
<dbReference type="InterPro" id="IPR035100">
    <property type="entry name" value="TF_IIS-typ"/>
</dbReference>
<dbReference type="PROSITE" id="PS51321">
    <property type="entry name" value="TFIIS_CENTRAL"/>
    <property type="match status" value="1"/>
</dbReference>
<comment type="similarity">
    <text evidence="8">Belongs to the TFS-II family.</text>
</comment>
<dbReference type="EMBL" id="OZ034816">
    <property type="protein sequence ID" value="CAL1378387.1"/>
    <property type="molecule type" value="Genomic_DNA"/>
</dbReference>
<evidence type="ECO:0000256" key="3">
    <source>
        <dbReference type="ARBA" id="ARBA00022771"/>
    </source>
</evidence>
<dbReference type="GO" id="GO:0006368">
    <property type="term" value="P:transcription elongation by RNA polymerase II"/>
    <property type="evidence" value="ECO:0007669"/>
    <property type="project" value="InterPro"/>
</dbReference>
<dbReference type="InterPro" id="IPR001222">
    <property type="entry name" value="Znf_TFIIS"/>
</dbReference>
<dbReference type="PANTHER" id="PTHR11477">
    <property type="entry name" value="TRANSCRIPTION FACTOR S-II ZINC FINGER DOMAIN-CONTAINING PROTEIN"/>
    <property type="match status" value="1"/>
</dbReference>
<dbReference type="SMART" id="SM00440">
    <property type="entry name" value="ZnF_C2C2"/>
    <property type="match status" value="1"/>
</dbReference>
<dbReference type="FunFam" id="2.20.25.10:FF:000001">
    <property type="entry name" value="Probable Transcription elongation factor S-II"/>
    <property type="match status" value="1"/>
</dbReference>
<keyword evidence="2 8" id="KW-0479">Metal-binding</keyword>
<dbReference type="InterPro" id="IPR035441">
    <property type="entry name" value="TFIIS/LEDGF_dom_sf"/>
</dbReference>
<evidence type="ECO:0000259" key="10">
    <source>
        <dbReference type="PROSITE" id="PS51319"/>
    </source>
</evidence>
<dbReference type="PROSITE" id="PS00466">
    <property type="entry name" value="ZF_TFIIS_1"/>
    <property type="match status" value="1"/>
</dbReference>
<dbReference type="Gene3D" id="1.10.472.30">
    <property type="entry name" value="Transcription elongation factor S-II, central domain"/>
    <property type="match status" value="1"/>
</dbReference>
<dbReference type="SUPFAM" id="SSF57783">
    <property type="entry name" value="Zinc beta-ribbon"/>
    <property type="match status" value="1"/>
</dbReference>
<feature type="domain" description="TFIIS central" evidence="11">
    <location>
        <begin position="199"/>
        <end position="322"/>
    </location>
</feature>
<keyword evidence="13" id="KW-1185">Reference proteome</keyword>
<dbReference type="Pfam" id="PF01096">
    <property type="entry name" value="Zn_ribbon_TFIIS"/>
    <property type="match status" value="1"/>
</dbReference>
<accession>A0AAV2DXU4</accession>
<keyword evidence="3 6" id="KW-0863">Zinc-finger</keyword>
<dbReference type="SMART" id="SM00509">
    <property type="entry name" value="TFS2N"/>
    <property type="match status" value="1"/>
</dbReference>
<evidence type="ECO:0000259" key="11">
    <source>
        <dbReference type="PROSITE" id="PS51321"/>
    </source>
</evidence>
<dbReference type="Gene3D" id="1.20.930.10">
    <property type="entry name" value="Conserved domain common to transcription factors TFIIS, elongin A, CRSP70"/>
    <property type="match status" value="1"/>
</dbReference>
<dbReference type="SMART" id="SM00510">
    <property type="entry name" value="TFS2M"/>
    <property type="match status" value="1"/>
</dbReference>
<dbReference type="InterPro" id="IPR017923">
    <property type="entry name" value="TFIIS_N"/>
</dbReference>
<feature type="domain" description="TFIIS N-terminal" evidence="10">
    <location>
        <begin position="16"/>
        <end position="95"/>
    </location>
</feature>
<dbReference type="InterPro" id="IPR003618">
    <property type="entry name" value="TFIIS_cen_dom"/>
</dbReference>
<evidence type="ECO:0000256" key="4">
    <source>
        <dbReference type="ARBA" id="ARBA00022833"/>
    </source>
</evidence>
<dbReference type="SUPFAM" id="SSF46942">
    <property type="entry name" value="Elongation factor TFIIS domain 2"/>
    <property type="match status" value="1"/>
</dbReference>
<comment type="function">
    <text evidence="8">Necessary for efficient RNA polymerase II transcription elongation past template-encoded arresting sites.</text>
</comment>
<dbReference type="Gene3D" id="2.20.25.10">
    <property type="match status" value="1"/>
</dbReference>
<evidence type="ECO:0000259" key="9">
    <source>
        <dbReference type="PROSITE" id="PS51133"/>
    </source>
</evidence>
<keyword evidence="8" id="KW-0238">DNA-binding</keyword>
<dbReference type="SUPFAM" id="SSF47676">
    <property type="entry name" value="Conserved domain common to transcription factors TFIIS, elongin A, CRSP70"/>
    <property type="match status" value="1"/>
</dbReference>
<proteinExistence type="inferred from homology"/>
<evidence type="ECO:0000256" key="7">
    <source>
        <dbReference type="PROSITE-ProRule" id="PRU00649"/>
    </source>
</evidence>
<evidence type="ECO:0000256" key="5">
    <source>
        <dbReference type="ARBA" id="ARBA00023242"/>
    </source>
</evidence>
<dbReference type="Pfam" id="PF07500">
    <property type="entry name" value="TFIIS_M"/>
    <property type="match status" value="1"/>
</dbReference>
<dbReference type="InterPro" id="IPR006289">
    <property type="entry name" value="TFSII"/>
</dbReference>
<dbReference type="AlphaFoldDB" id="A0AAV2DXU4"/>
<reference evidence="12 13" key="1">
    <citation type="submission" date="2024-04" db="EMBL/GenBank/DDBJ databases">
        <authorList>
            <person name="Fracassetti M."/>
        </authorList>
    </citation>
    <scope>NUCLEOTIDE SEQUENCE [LARGE SCALE GENOMIC DNA]</scope>
</reference>
<dbReference type="GO" id="GO:0005634">
    <property type="term" value="C:nucleus"/>
    <property type="evidence" value="ECO:0007669"/>
    <property type="project" value="UniProtKB-SubCell"/>
</dbReference>
<dbReference type="NCBIfam" id="TIGR01385">
    <property type="entry name" value="TFSII"/>
    <property type="match status" value="1"/>
</dbReference>
<dbReference type="PROSITE" id="PS51133">
    <property type="entry name" value="ZF_TFIIS_2"/>
    <property type="match status" value="1"/>
</dbReference>
<keyword evidence="8" id="KW-0805">Transcription regulation</keyword>
<dbReference type="Pfam" id="PF08711">
    <property type="entry name" value="Med26"/>
    <property type="match status" value="1"/>
</dbReference>
<gene>
    <name evidence="12" type="ORF">LTRI10_LOCUS19972</name>
</gene>
<dbReference type="PANTHER" id="PTHR11477:SF0">
    <property type="entry name" value="IP08861P-RELATED"/>
    <property type="match status" value="1"/>
</dbReference>
<comment type="subcellular location">
    <subcellularLocation>
        <location evidence="1 7 8">Nucleus</location>
    </subcellularLocation>
</comment>
<dbReference type="CDD" id="cd00183">
    <property type="entry name" value="TFIIS_I"/>
    <property type="match status" value="1"/>
</dbReference>
<keyword evidence="5 7" id="KW-0539">Nucleus</keyword>
<dbReference type="InterPro" id="IPR036575">
    <property type="entry name" value="TFIIS_cen_dom_sf"/>
</dbReference>
<feature type="domain" description="TFIIS-type" evidence="9">
    <location>
        <begin position="325"/>
        <end position="365"/>
    </location>
</feature>
<evidence type="ECO:0000313" key="13">
    <source>
        <dbReference type="Proteomes" id="UP001497516"/>
    </source>
</evidence>
<evidence type="ECO:0000256" key="2">
    <source>
        <dbReference type="ARBA" id="ARBA00022723"/>
    </source>
</evidence>
<dbReference type="GO" id="GO:0003677">
    <property type="term" value="F:DNA binding"/>
    <property type="evidence" value="ECO:0007669"/>
    <property type="project" value="UniProtKB-KW"/>
</dbReference>
<evidence type="ECO:0000256" key="6">
    <source>
        <dbReference type="PROSITE-ProRule" id="PRU00472"/>
    </source>
</evidence>
<dbReference type="PROSITE" id="PS51319">
    <property type="entry name" value="TFIIS_N"/>
    <property type="match status" value="1"/>
</dbReference>
<dbReference type="CDD" id="cd13749">
    <property type="entry name" value="Zn-ribbon_TFIIS"/>
    <property type="match status" value="1"/>
</dbReference>